<organism evidence="5 6">
    <name type="scientific">Cercospora beticola</name>
    <name type="common">Sugarbeet leaf spot fungus</name>
    <dbReference type="NCBI Taxonomy" id="122368"/>
    <lineage>
        <taxon>Eukaryota</taxon>
        <taxon>Fungi</taxon>
        <taxon>Dikarya</taxon>
        <taxon>Ascomycota</taxon>
        <taxon>Pezizomycotina</taxon>
        <taxon>Dothideomycetes</taxon>
        <taxon>Dothideomycetidae</taxon>
        <taxon>Mycosphaerellales</taxon>
        <taxon>Mycosphaerellaceae</taxon>
        <taxon>Cercospora</taxon>
    </lineage>
</organism>
<dbReference type="PROSITE" id="PS50404">
    <property type="entry name" value="GST_NTER"/>
    <property type="match status" value="1"/>
</dbReference>
<dbReference type="Pfam" id="PF00043">
    <property type="entry name" value="GST_C"/>
    <property type="match status" value="1"/>
</dbReference>
<evidence type="ECO:0000313" key="6">
    <source>
        <dbReference type="Proteomes" id="UP000230605"/>
    </source>
</evidence>
<reference evidence="5 6" key="1">
    <citation type="submission" date="2015-10" db="EMBL/GenBank/DDBJ databases">
        <title>The cercosporin biosynthetic gene cluster was horizontally transferred to several fungal lineages and shown to be expanded in Cercospora beticola based on microsynteny with recipient genomes.</title>
        <authorList>
            <person name="De Jonge R."/>
            <person name="Ebert M.K."/>
            <person name="Suttle J.C."/>
            <person name="Jurick Ii W.M."/>
            <person name="Secor G.A."/>
            <person name="Thomma B.P."/>
            <person name="Van De Peer Y."/>
            <person name="Bolton M.D."/>
        </authorList>
    </citation>
    <scope>NUCLEOTIDE SEQUENCE [LARGE SCALE GENOMIC DNA]</scope>
    <source>
        <strain evidence="5 6">09-40</strain>
    </source>
</reference>
<evidence type="ECO:0000256" key="2">
    <source>
        <dbReference type="ARBA" id="ARBA00023002"/>
    </source>
</evidence>
<proteinExistence type="predicted"/>
<dbReference type="InterPro" id="IPR036249">
    <property type="entry name" value="Thioredoxin-like_sf"/>
</dbReference>
<dbReference type="InterPro" id="IPR004046">
    <property type="entry name" value="GST_C"/>
</dbReference>
<dbReference type="SUPFAM" id="SSF47616">
    <property type="entry name" value="GST C-terminal domain-like"/>
    <property type="match status" value="1"/>
</dbReference>
<dbReference type="InterPro" id="IPR036291">
    <property type="entry name" value="NAD(P)-bd_dom_sf"/>
</dbReference>
<gene>
    <name evidence="5" type="ORF">CB0940_05130</name>
</gene>
<dbReference type="PANTHER" id="PTHR47706:SF10">
    <property type="entry name" value="NMRA-LIKE DOMAIN-CONTAINING PROTEIN"/>
    <property type="match status" value="1"/>
</dbReference>
<comment type="caution">
    <text evidence="5">The sequence shown here is derived from an EMBL/GenBank/DDBJ whole genome shotgun (WGS) entry which is preliminary data.</text>
</comment>
<dbReference type="GO" id="GO:0016491">
    <property type="term" value="F:oxidoreductase activity"/>
    <property type="evidence" value="ECO:0007669"/>
    <property type="project" value="UniProtKB-KW"/>
</dbReference>
<dbReference type="InterPro" id="IPR036282">
    <property type="entry name" value="Glutathione-S-Trfase_C_sf"/>
</dbReference>
<dbReference type="InterPro" id="IPR045312">
    <property type="entry name" value="PCBER-like"/>
</dbReference>
<dbReference type="Gene3D" id="3.40.50.720">
    <property type="entry name" value="NAD(P)-binding Rossmann-like Domain"/>
    <property type="match status" value="1"/>
</dbReference>
<dbReference type="PROSITE" id="PS50405">
    <property type="entry name" value="GST_CTER"/>
    <property type="match status" value="1"/>
</dbReference>
<dbReference type="AlphaFoldDB" id="A0A2G5HLM4"/>
<dbReference type="InterPro" id="IPR008030">
    <property type="entry name" value="NmrA-like"/>
</dbReference>
<dbReference type="PANTHER" id="PTHR47706">
    <property type="entry name" value="NMRA-LIKE FAMILY PROTEIN"/>
    <property type="match status" value="1"/>
</dbReference>
<evidence type="ECO:0000256" key="1">
    <source>
        <dbReference type="ARBA" id="ARBA00022857"/>
    </source>
</evidence>
<evidence type="ECO:0000313" key="5">
    <source>
        <dbReference type="EMBL" id="PIA93464.1"/>
    </source>
</evidence>
<dbReference type="Gene3D" id="3.40.30.10">
    <property type="entry name" value="Glutaredoxin"/>
    <property type="match status" value="1"/>
</dbReference>
<dbReference type="OrthoDB" id="3632709at2759"/>
<evidence type="ECO:0000259" key="4">
    <source>
        <dbReference type="PROSITE" id="PS50405"/>
    </source>
</evidence>
<keyword evidence="2" id="KW-0560">Oxidoreductase</keyword>
<dbReference type="EMBL" id="LKMD01000105">
    <property type="protein sequence ID" value="PIA93464.1"/>
    <property type="molecule type" value="Genomic_DNA"/>
</dbReference>
<dbReference type="SUPFAM" id="SSF51735">
    <property type="entry name" value="NAD(P)-binding Rossmann-fold domains"/>
    <property type="match status" value="1"/>
</dbReference>
<dbReference type="SFLD" id="SFLDS00019">
    <property type="entry name" value="Glutathione_Transferase_(cytos"/>
    <property type="match status" value="1"/>
</dbReference>
<dbReference type="Pfam" id="PF13409">
    <property type="entry name" value="GST_N_2"/>
    <property type="match status" value="1"/>
</dbReference>
<dbReference type="CDD" id="cd05259">
    <property type="entry name" value="PCBER_SDR_a"/>
    <property type="match status" value="1"/>
</dbReference>
<accession>A0A2G5HLM4</accession>
<sequence length="520" mass="57501">MSSPKKVLLVGASGNLGTHVLNAFLESPYNIRILTRKDSTSTFPDGIPIFRADYSNQTDLETAMRGHQIVICMVAIFATGGQQILIDAAIAAGVEIFLPSEFGPPSRDAKFAALHPALPPKVATVDYLRTKEDLISWSALIPGAFFDWGMELGLFGFDVQMKTATLIDGGTAVFTASTLPTIAKGILAMLEQFDLVKNQYVYISSFHICQKDVLEVLERIDGEKWTVKHVTSEEVIAQGREKLAGGDTIGAIDLVGGGALGREALGDSRPWGMWDEKLGIPRVSLSRARLSSTSSFAMKLFDAPRGTPYALRFFILERRGLSLDIQNVDTATLENRRSAYLKVNARGTVPALQLDDGITVITELSAVAEYLDEVAQGDYPSLFGSNAQERAETRMWFRRLDTEICQPVIEWWRDDPVNLDLFLGHRIPCPEARLTTKLRVNQALNQLENDLEGKTWLCGDRFSAADILSYGLLWRVVVRGGGDWVLNPARRNVVAWWTRIKEQPASSQAEDVFTDGAFRN</sequence>
<dbReference type="SFLD" id="SFLDG00358">
    <property type="entry name" value="Main_(cytGST)"/>
    <property type="match status" value="1"/>
</dbReference>
<keyword evidence="1" id="KW-0521">NADP</keyword>
<evidence type="ECO:0000259" key="3">
    <source>
        <dbReference type="PROSITE" id="PS50404"/>
    </source>
</evidence>
<dbReference type="SUPFAM" id="SSF52833">
    <property type="entry name" value="Thioredoxin-like"/>
    <property type="match status" value="1"/>
</dbReference>
<feature type="domain" description="GST C-terminal" evidence="4">
    <location>
        <begin position="386"/>
        <end position="520"/>
    </location>
</feature>
<dbReference type="InterPro" id="IPR004045">
    <property type="entry name" value="Glutathione_S-Trfase_N"/>
</dbReference>
<evidence type="ECO:0008006" key="7">
    <source>
        <dbReference type="Google" id="ProtNLM"/>
    </source>
</evidence>
<dbReference type="Proteomes" id="UP000230605">
    <property type="component" value="Chromosome 4"/>
</dbReference>
<dbReference type="InterPro" id="IPR051609">
    <property type="entry name" value="NmrA/Isoflavone_reductase-like"/>
</dbReference>
<protein>
    <recommendedName>
        <fullName evidence="7">NmrA-like domain-containing protein</fullName>
    </recommendedName>
</protein>
<dbReference type="Gene3D" id="1.20.1050.10">
    <property type="match status" value="1"/>
</dbReference>
<dbReference type="Pfam" id="PF05368">
    <property type="entry name" value="NmrA"/>
    <property type="match status" value="1"/>
</dbReference>
<feature type="domain" description="GST N-terminal" evidence="3">
    <location>
        <begin position="296"/>
        <end position="379"/>
    </location>
</feature>
<dbReference type="InterPro" id="IPR040079">
    <property type="entry name" value="Glutathione_S-Trfase"/>
</dbReference>
<dbReference type="InterPro" id="IPR010987">
    <property type="entry name" value="Glutathione-S-Trfase_C-like"/>
</dbReference>
<name>A0A2G5HLM4_CERBT</name>